<reference evidence="1" key="1">
    <citation type="submission" date="2014-11" db="EMBL/GenBank/DDBJ databases">
        <authorList>
            <person name="Amaro Gonzalez C."/>
        </authorList>
    </citation>
    <scope>NUCLEOTIDE SEQUENCE</scope>
</reference>
<reference evidence="1" key="2">
    <citation type="journal article" date="2015" name="Fish Shellfish Immunol.">
        <title>Early steps in the European eel (Anguilla anguilla)-Vibrio vulnificus interaction in the gills: Role of the RtxA13 toxin.</title>
        <authorList>
            <person name="Callol A."/>
            <person name="Pajuelo D."/>
            <person name="Ebbesson L."/>
            <person name="Teles M."/>
            <person name="MacKenzie S."/>
            <person name="Amaro C."/>
        </authorList>
    </citation>
    <scope>NUCLEOTIDE SEQUENCE</scope>
</reference>
<organism evidence="1">
    <name type="scientific">Anguilla anguilla</name>
    <name type="common">European freshwater eel</name>
    <name type="synonym">Muraena anguilla</name>
    <dbReference type="NCBI Taxonomy" id="7936"/>
    <lineage>
        <taxon>Eukaryota</taxon>
        <taxon>Metazoa</taxon>
        <taxon>Chordata</taxon>
        <taxon>Craniata</taxon>
        <taxon>Vertebrata</taxon>
        <taxon>Euteleostomi</taxon>
        <taxon>Actinopterygii</taxon>
        <taxon>Neopterygii</taxon>
        <taxon>Teleostei</taxon>
        <taxon>Anguilliformes</taxon>
        <taxon>Anguillidae</taxon>
        <taxon>Anguilla</taxon>
    </lineage>
</organism>
<accession>A0A0E9UEL8</accession>
<dbReference type="EMBL" id="GBXM01044892">
    <property type="protein sequence ID" value="JAH63685.1"/>
    <property type="molecule type" value="Transcribed_RNA"/>
</dbReference>
<dbReference type="AlphaFoldDB" id="A0A0E9UEL8"/>
<proteinExistence type="predicted"/>
<sequence>MCPPPVGEEAGVCVPGALCGGAAGPGSALHLHRSNEA</sequence>
<evidence type="ECO:0000313" key="1">
    <source>
        <dbReference type="EMBL" id="JAH63685.1"/>
    </source>
</evidence>
<protein>
    <submittedName>
        <fullName evidence="1">Uncharacterized protein</fullName>
    </submittedName>
</protein>
<name>A0A0E9UEL8_ANGAN</name>